<dbReference type="GO" id="GO:0003677">
    <property type="term" value="F:DNA binding"/>
    <property type="evidence" value="ECO:0007669"/>
    <property type="project" value="UniProtKB-KW"/>
</dbReference>
<keyword evidence="10" id="KW-0227">DNA damage</keyword>
<keyword evidence="9" id="KW-0479">Metal-binding</keyword>
<evidence type="ECO:0000256" key="8">
    <source>
        <dbReference type="ARBA" id="ARBA00022722"/>
    </source>
</evidence>
<dbReference type="InterPro" id="IPR019190">
    <property type="entry name" value="EXOV"/>
</dbReference>
<evidence type="ECO:0000256" key="9">
    <source>
        <dbReference type="ARBA" id="ARBA00022723"/>
    </source>
</evidence>
<comment type="cofactor">
    <cofactor evidence="2">
        <name>[4Fe-4S] cluster</name>
        <dbReference type="ChEBI" id="CHEBI:49883"/>
    </cofactor>
</comment>
<dbReference type="PANTHER" id="PTHR14464:SF4">
    <property type="entry name" value="EXONUCLEASE V"/>
    <property type="match status" value="1"/>
</dbReference>
<evidence type="ECO:0000256" key="6">
    <source>
        <dbReference type="ARBA" id="ARBA00022485"/>
    </source>
</evidence>
<keyword evidence="12" id="KW-0269">Exonuclease</keyword>
<keyword evidence="8" id="KW-0540">Nuclease</keyword>
<comment type="cofactor">
    <cofactor evidence="1">
        <name>Mg(2+)</name>
        <dbReference type="ChEBI" id="CHEBI:18420"/>
    </cofactor>
</comment>
<evidence type="ECO:0000256" key="5">
    <source>
        <dbReference type="ARBA" id="ARBA00009797"/>
    </source>
</evidence>
<feature type="compositionally biased region" description="Low complexity" evidence="20">
    <location>
        <begin position="1"/>
        <end position="23"/>
    </location>
</feature>
<gene>
    <name evidence="21" type="ORF">GDO81_006724</name>
</gene>
<accession>A0AAV7D2E3</accession>
<dbReference type="AlphaFoldDB" id="A0AAV7D2E3"/>
<keyword evidence="6" id="KW-0004">4Fe-4S</keyword>
<evidence type="ECO:0000256" key="18">
    <source>
        <dbReference type="ARBA" id="ARBA00023242"/>
    </source>
</evidence>
<reference evidence="21" key="1">
    <citation type="thesis" date="2020" institute="ProQuest LLC" country="789 East Eisenhower Parkway, Ann Arbor, MI, USA">
        <title>Comparative Genomics and Chromosome Evolution.</title>
        <authorList>
            <person name="Mudd A.B."/>
        </authorList>
    </citation>
    <scope>NUCLEOTIDE SEQUENCE</scope>
    <source>
        <strain evidence="21">237g6f4</strain>
        <tissue evidence="21">Blood</tissue>
    </source>
</reference>
<evidence type="ECO:0000256" key="15">
    <source>
        <dbReference type="ARBA" id="ARBA00023014"/>
    </source>
</evidence>
<dbReference type="EMBL" id="WNYA01000002">
    <property type="protein sequence ID" value="KAG8590327.1"/>
    <property type="molecule type" value="Genomic_DNA"/>
</dbReference>
<evidence type="ECO:0000313" key="21">
    <source>
        <dbReference type="EMBL" id="KAG8590327.1"/>
    </source>
</evidence>
<keyword evidence="14" id="KW-0408">Iron</keyword>
<keyword evidence="7" id="KW-0963">Cytoplasm</keyword>
<evidence type="ECO:0000256" key="16">
    <source>
        <dbReference type="ARBA" id="ARBA00023125"/>
    </source>
</evidence>
<evidence type="ECO:0000256" key="7">
    <source>
        <dbReference type="ARBA" id="ARBA00022490"/>
    </source>
</evidence>
<comment type="similarity">
    <text evidence="5">Belongs to the EXO5 family.</text>
</comment>
<dbReference type="Gene3D" id="3.90.320.10">
    <property type="match status" value="1"/>
</dbReference>
<dbReference type="Proteomes" id="UP000824782">
    <property type="component" value="Unassembled WGS sequence"/>
</dbReference>
<keyword evidence="16" id="KW-0238">DNA-binding</keyword>
<keyword evidence="13" id="KW-0460">Magnesium</keyword>
<dbReference type="PANTHER" id="PTHR14464">
    <property type="entry name" value="EXONUCLEASE V"/>
    <property type="match status" value="1"/>
</dbReference>
<dbReference type="GO" id="GO:0051539">
    <property type="term" value="F:4 iron, 4 sulfur cluster binding"/>
    <property type="evidence" value="ECO:0007669"/>
    <property type="project" value="UniProtKB-KW"/>
</dbReference>
<sequence length="410" mass="46277">MSEPGSSAASAGTGEGGANAEAGDQQPRDDNEDSFSDISDSELLQLQDATETGDKSLSEKQTKQTEDRRTGLESINVNAEAGEVSHQVQTGENRSKDFLQRKRKTEGETPLERYSMRYLSVTDICSQVWCEQQMIYKMEQPLLIEPEKTAAMSEGSSIHLARELEVHDVVSVTTQTREDRWAIKCLNILAMIPVLQGGGRVREFPVFRELDGVYVVGVIDELGYSSKGELELRELKTRATPTLPGSAQRRSHEIQVSIYKILFDGMVSGVLQADVLIQHLKLRPEQELGPQVKEHAMKCGLTVSTFRDVMELTCLNLTYSDLPMIDSLKLEYCFQGDGSLLGCDEVTFQKEKVLDQVTFYLSYWKGLRDFQGVDIEDAWKCRMCDYSSICEWRAQKTKNIAFRTFNKRFK</sequence>
<protein>
    <recommendedName>
        <fullName evidence="19">Exonuclease V</fullName>
    </recommendedName>
</protein>
<dbReference type="GO" id="GO:0045145">
    <property type="term" value="F:single-stranded DNA 5'-3' DNA exonuclease activity"/>
    <property type="evidence" value="ECO:0007669"/>
    <property type="project" value="InterPro"/>
</dbReference>
<evidence type="ECO:0000256" key="4">
    <source>
        <dbReference type="ARBA" id="ARBA00004514"/>
    </source>
</evidence>
<keyword evidence="11" id="KW-0378">Hydrolase</keyword>
<comment type="subcellular location">
    <subcellularLocation>
        <location evidence="4">Cytoplasm</location>
        <location evidence="4">Cytosol</location>
    </subcellularLocation>
    <subcellularLocation>
        <location evidence="3">Nucleus</location>
    </subcellularLocation>
</comment>
<proteinExistence type="inferred from homology"/>
<evidence type="ECO:0000256" key="10">
    <source>
        <dbReference type="ARBA" id="ARBA00022763"/>
    </source>
</evidence>
<keyword evidence="15" id="KW-0411">Iron-sulfur</keyword>
<keyword evidence="17" id="KW-0234">DNA repair</keyword>
<comment type="caution">
    <text evidence="21">The sequence shown here is derived from an EMBL/GenBank/DDBJ whole genome shotgun (WGS) entry which is preliminary data.</text>
</comment>
<evidence type="ECO:0000256" key="19">
    <source>
        <dbReference type="ARBA" id="ARBA00070137"/>
    </source>
</evidence>
<evidence type="ECO:0000256" key="12">
    <source>
        <dbReference type="ARBA" id="ARBA00022839"/>
    </source>
</evidence>
<dbReference type="GO" id="GO:0005829">
    <property type="term" value="C:cytosol"/>
    <property type="evidence" value="ECO:0007669"/>
    <property type="project" value="UniProtKB-SubCell"/>
</dbReference>
<evidence type="ECO:0000256" key="20">
    <source>
        <dbReference type="SAM" id="MobiDB-lite"/>
    </source>
</evidence>
<dbReference type="InterPro" id="IPR011604">
    <property type="entry name" value="PDDEXK-like_dom_sf"/>
</dbReference>
<dbReference type="FunFam" id="3.90.320.10:FF:000004">
    <property type="entry name" value="Probable exonuclease V"/>
    <property type="match status" value="1"/>
</dbReference>
<feature type="compositionally biased region" description="Basic and acidic residues" evidence="20">
    <location>
        <begin position="52"/>
        <end position="71"/>
    </location>
</feature>
<evidence type="ECO:0000256" key="11">
    <source>
        <dbReference type="ARBA" id="ARBA00022801"/>
    </source>
</evidence>
<name>A0AAV7D2E3_ENGPU</name>
<evidence type="ECO:0000256" key="17">
    <source>
        <dbReference type="ARBA" id="ARBA00023204"/>
    </source>
</evidence>
<feature type="compositionally biased region" description="Polar residues" evidence="20">
    <location>
        <begin position="36"/>
        <end position="50"/>
    </location>
</feature>
<evidence type="ECO:0000256" key="3">
    <source>
        <dbReference type="ARBA" id="ARBA00004123"/>
    </source>
</evidence>
<feature type="region of interest" description="Disordered" evidence="20">
    <location>
        <begin position="1"/>
        <end position="106"/>
    </location>
</feature>
<keyword evidence="22" id="KW-1185">Reference proteome</keyword>
<evidence type="ECO:0000313" key="22">
    <source>
        <dbReference type="Proteomes" id="UP000824782"/>
    </source>
</evidence>
<dbReference type="GO" id="GO:0036297">
    <property type="term" value="P:interstrand cross-link repair"/>
    <property type="evidence" value="ECO:0007669"/>
    <property type="project" value="TreeGrafter"/>
</dbReference>
<keyword evidence="18" id="KW-0539">Nucleus</keyword>
<dbReference type="GO" id="GO:0005634">
    <property type="term" value="C:nucleus"/>
    <property type="evidence" value="ECO:0007669"/>
    <property type="project" value="UniProtKB-SubCell"/>
</dbReference>
<evidence type="ECO:0000256" key="13">
    <source>
        <dbReference type="ARBA" id="ARBA00022842"/>
    </source>
</evidence>
<dbReference type="GO" id="GO:0046872">
    <property type="term" value="F:metal ion binding"/>
    <property type="evidence" value="ECO:0007669"/>
    <property type="project" value="UniProtKB-KW"/>
</dbReference>
<evidence type="ECO:0000256" key="1">
    <source>
        <dbReference type="ARBA" id="ARBA00001946"/>
    </source>
</evidence>
<organism evidence="21 22">
    <name type="scientific">Engystomops pustulosus</name>
    <name type="common">Tungara frog</name>
    <name type="synonym">Physalaemus pustulosus</name>
    <dbReference type="NCBI Taxonomy" id="76066"/>
    <lineage>
        <taxon>Eukaryota</taxon>
        <taxon>Metazoa</taxon>
        <taxon>Chordata</taxon>
        <taxon>Craniata</taxon>
        <taxon>Vertebrata</taxon>
        <taxon>Euteleostomi</taxon>
        <taxon>Amphibia</taxon>
        <taxon>Batrachia</taxon>
        <taxon>Anura</taxon>
        <taxon>Neobatrachia</taxon>
        <taxon>Hyloidea</taxon>
        <taxon>Leptodactylidae</taxon>
        <taxon>Leiuperinae</taxon>
        <taxon>Engystomops</taxon>
    </lineage>
</organism>
<feature type="compositionally biased region" description="Basic and acidic residues" evidence="20">
    <location>
        <begin position="93"/>
        <end position="106"/>
    </location>
</feature>
<evidence type="ECO:0000256" key="2">
    <source>
        <dbReference type="ARBA" id="ARBA00001966"/>
    </source>
</evidence>
<dbReference type="Pfam" id="PF09810">
    <property type="entry name" value="Exo5"/>
    <property type="match status" value="2"/>
</dbReference>
<evidence type="ECO:0000256" key="14">
    <source>
        <dbReference type="ARBA" id="ARBA00023004"/>
    </source>
</evidence>